<keyword evidence="2" id="KW-1185">Reference proteome</keyword>
<proteinExistence type="predicted"/>
<organism evidence="1 2">
    <name type="scientific">Sphagnum troendelagicum</name>
    <dbReference type="NCBI Taxonomy" id="128251"/>
    <lineage>
        <taxon>Eukaryota</taxon>
        <taxon>Viridiplantae</taxon>
        <taxon>Streptophyta</taxon>
        <taxon>Embryophyta</taxon>
        <taxon>Bryophyta</taxon>
        <taxon>Sphagnophytina</taxon>
        <taxon>Sphagnopsida</taxon>
        <taxon>Sphagnales</taxon>
        <taxon>Sphagnaceae</taxon>
        <taxon>Sphagnum</taxon>
    </lineage>
</organism>
<evidence type="ECO:0000313" key="2">
    <source>
        <dbReference type="Proteomes" id="UP001497512"/>
    </source>
</evidence>
<reference evidence="1 2" key="1">
    <citation type="submission" date="2024-02" db="EMBL/GenBank/DDBJ databases">
        <authorList>
            <consortium name="ELIXIR-Norway"/>
            <consortium name="Elixir Norway"/>
        </authorList>
    </citation>
    <scope>NUCLEOTIDE SEQUENCE [LARGE SCALE GENOMIC DNA]</scope>
</reference>
<gene>
    <name evidence="1" type="ORF">CSSPTR1EN2_LOCUS799</name>
</gene>
<dbReference type="EMBL" id="OZ019893">
    <property type="protein sequence ID" value="CAK9190256.1"/>
    <property type="molecule type" value="Genomic_DNA"/>
</dbReference>
<dbReference type="Proteomes" id="UP001497512">
    <property type="component" value="Chromosome 1"/>
</dbReference>
<accession>A0ABP0T9L9</accession>
<protein>
    <submittedName>
        <fullName evidence="1">Uncharacterized protein</fullName>
    </submittedName>
</protein>
<sequence>MLSLPQKTSFLTTPKVCTNNECCSGPKTNNCLAAKLSEIKKSLPHPFTLPPTLKQIISRQGHHYQQCEMHCKPCETNHTYWNEYSTCVSLISPQAFYSLHLNEAS</sequence>
<evidence type="ECO:0000313" key="1">
    <source>
        <dbReference type="EMBL" id="CAK9190256.1"/>
    </source>
</evidence>
<name>A0ABP0T9L9_9BRYO</name>